<dbReference type="InterPro" id="IPR001173">
    <property type="entry name" value="Glyco_trans_2-like"/>
</dbReference>
<gene>
    <name evidence="3" type="ORF">GCM10010913_09130</name>
</gene>
<dbReference type="EMBL" id="BMIW01000004">
    <property type="protein sequence ID" value="GGF89897.1"/>
    <property type="molecule type" value="Genomic_DNA"/>
</dbReference>
<evidence type="ECO:0000259" key="2">
    <source>
        <dbReference type="Pfam" id="PF00535"/>
    </source>
</evidence>
<dbReference type="InterPro" id="IPR050256">
    <property type="entry name" value="Glycosyltransferase_2"/>
</dbReference>
<dbReference type="InterPro" id="IPR029044">
    <property type="entry name" value="Nucleotide-diphossugar_trans"/>
</dbReference>
<evidence type="ECO:0000256" key="1">
    <source>
        <dbReference type="SAM" id="MobiDB-lite"/>
    </source>
</evidence>
<protein>
    <recommendedName>
        <fullName evidence="2">Glycosyltransferase 2-like domain-containing protein</fullName>
    </recommendedName>
</protein>
<dbReference type="Proteomes" id="UP000608420">
    <property type="component" value="Unassembled WGS sequence"/>
</dbReference>
<reference evidence="4" key="1">
    <citation type="journal article" date="2019" name="Int. J. Syst. Evol. Microbiol.">
        <title>The Global Catalogue of Microorganisms (GCM) 10K type strain sequencing project: providing services to taxonomists for standard genome sequencing and annotation.</title>
        <authorList>
            <consortium name="The Broad Institute Genomics Platform"/>
            <consortium name="The Broad Institute Genome Sequencing Center for Infectious Disease"/>
            <person name="Wu L."/>
            <person name="Ma J."/>
        </authorList>
    </citation>
    <scope>NUCLEOTIDE SEQUENCE [LARGE SCALE GENOMIC DNA]</scope>
    <source>
        <strain evidence="4">CGMCC 1.15420</strain>
    </source>
</reference>
<sequence>MIRRRKRGLVPSTRKSAPRRRLPKIVNHPNPLVSIIIPAMNERTRLPAVLREAGRVHPCSETIVVANGSTDSTAEIAAAIGAKVLRYAEPLGHDVGRRIGAEAARGEVLLFIDADMIIPAARLRPFVNAVLSGMDVALNGYSGPVNRTDAHPVVIAKHTLNAWLARPDLQGASLTAVPHALSRRAVLAIGSKSLEVPPLAHTVAIVKGLDVRIADMVDVGRMNPVRKPFGGQDPLTSLVVGDHLEAIHWLIQERGQRGGYRDLGRLRSKVR</sequence>
<organism evidence="3 4">
    <name type="scientific">Paenibacillus aceti</name>
    <dbReference type="NCBI Taxonomy" id="1820010"/>
    <lineage>
        <taxon>Bacteria</taxon>
        <taxon>Bacillati</taxon>
        <taxon>Bacillota</taxon>
        <taxon>Bacilli</taxon>
        <taxon>Bacillales</taxon>
        <taxon>Paenibacillaceae</taxon>
        <taxon>Paenibacillus</taxon>
    </lineage>
</organism>
<feature type="region of interest" description="Disordered" evidence="1">
    <location>
        <begin position="1"/>
        <end position="22"/>
    </location>
</feature>
<dbReference type="PANTHER" id="PTHR48090">
    <property type="entry name" value="UNDECAPRENYL-PHOSPHATE 4-DEOXY-4-FORMAMIDO-L-ARABINOSE TRANSFERASE-RELATED"/>
    <property type="match status" value="1"/>
</dbReference>
<dbReference type="RefSeq" id="WP_229716838.1">
    <property type="nucleotide sequence ID" value="NZ_BMIW01000004.1"/>
</dbReference>
<dbReference type="Gene3D" id="3.90.550.10">
    <property type="entry name" value="Spore Coat Polysaccharide Biosynthesis Protein SpsA, Chain A"/>
    <property type="match status" value="1"/>
</dbReference>
<evidence type="ECO:0000313" key="3">
    <source>
        <dbReference type="EMBL" id="GGF89897.1"/>
    </source>
</evidence>
<dbReference type="PANTHER" id="PTHR48090:SF7">
    <property type="entry name" value="RFBJ PROTEIN"/>
    <property type="match status" value="1"/>
</dbReference>
<feature type="domain" description="Glycosyltransferase 2-like" evidence="2">
    <location>
        <begin position="34"/>
        <end position="138"/>
    </location>
</feature>
<name>A0ABQ1VQF8_9BACL</name>
<evidence type="ECO:0000313" key="4">
    <source>
        <dbReference type="Proteomes" id="UP000608420"/>
    </source>
</evidence>
<proteinExistence type="predicted"/>
<keyword evidence="4" id="KW-1185">Reference proteome</keyword>
<dbReference type="SUPFAM" id="SSF53448">
    <property type="entry name" value="Nucleotide-diphospho-sugar transferases"/>
    <property type="match status" value="1"/>
</dbReference>
<comment type="caution">
    <text evidence="3">The sequence shown here is derived from an EMBL/GenBank/DDBJ whole genome shotgun (WGS) entry which is preliminary data.</text>
</comment>
<dbReference type="Pfam" id="PF00535">
    <property type="entry name" value="Glycos_transf_2"/>
    <property type="match status" value="1"/>
</dbReference>
<accession>A0ABQ1VQF8</accession>